<dbReference type="EMBL" id="VOLQ01000011">
    <property type="protein sequence ID" value="TWX68255.1"/>
    <property type="molecule type" value="Genomic_DNA"/>
</dbReference>
<evidence type="ECO:0000313" key="1">
    <source>
        <dbReference type="EMBL" id="TWX59227.1"/>
    </source>
</evidence>
<dbReference type="AlphaFoldDB" id="A0A5C6QGW0"/>
<accession>A0A5C6QGW0</accession>
<name>A0A5C6QGW0_9GAMM</name>
<proteinExistence type="predicted"/>
<protein>
    <submittedName>
        <fullName evidence="2">Uncharacterized protein</fullName>
    </submittedName>
</protein>
<sequence length="67" mass="8142">MKWQRTHQISDIRAQEMLDLTSDEFCQFKNDEFDISDMLIDKLHQSTGFTKQLWLNRLAKHKELYPK</sequence>
<evidence type="ECO:0000313" key="3">
    <source>
        <dbReference type="Proteomes" id="UP000321525"/>
    </source>
</evidence>
<keyword evidence="3" id="KW-1185">Reference proteome</keyword>
<dbReference type="RefSeq" id="WP_146799667.1">
    <property type="nucleotide sequence ID" value="NZ_VOLP01000013.1"/>
</dbReference>
<evidence type="ECO:0000313" key="2">
    <source>
        <dbReference type="EMBL" id="TWX68255.1"/>
    </source>
</evidence>
<organism evidence="2 4">
    <name type="scientific">Colwellia hornerae</name>
    <dbReference type="NCBI Taxonomy" id="89402"/>
    <lineage>
        <taxon>Bacteria</taxon>
        <taxon>Pseudomonadati</taxon>
        <taxon>Pseudomonadota</taxon>
        <taxon>Gammaproteobacteria</taxon>
        <taxon>Alteromonadales</taxon>
        <taxon>Colwelliaceae</taxon>
        <taxon>Colwellia</taxon>
    </lineage>
</organism>
<gene>
    <name evidence="1" type="ORF">ESZ26_11005</name>
    <name evidence="2" type="ORF">ESZ27_07940</name>
</gene>
<dbReference type="Proteomes" id="UP000321525">
    <property type="component" value="Unassembled WGS sequence"/>
</dbReference>
<dbReference type="EMBL" id="VOLR01000013">
    <property type="protein sequence ID" value="TWX59227.1"/>
    <property type="molecule type" value="Genomic_DNA"/>
</dbReference>
<evidence type="ECO:0000313" key="4">
    <source>
        <dbReference type="Proteomes" id="UP000321917"/>
    </source>
</evidence>
<reference evidence="2 4" key="1">
    <citation type="submission" date="2019-07" db="EMBL/GenBank/DDBJ databases">
        <title>Genomes of sea-ice associated Colwellia species.</title>
        <authorList>
            <person name="Bowman J.P."/>
        </authorList>
    </citation>
    <scope>NUCLEOTIDE SEQUENCE [LARGE SCALE GENOMIC DNA]</scope>
    <source>
        <strain evidence="1 3">ACAM 607</strain>
        <strain evidence="2 4">IC036</strain>
    </source>
</reference>
<comment type="caution">
    <text evidence="2">The sequence shown here is derived from an EMBL/GenBank/DDBJ whole genome shotgun (WGS) entry which is preliminary data.</text>
</comment>
<dbReference type="Proteomes" id="UP000321917">
    <property type="component" value="Unassembled WGS sequence"/>
</dbReference>